<name>A0A1G8UNI2_9EURY</name>
<dbReference type="OrthoDB" id="269729at2157"/>
<dbReference type="Proteomes" id="UP000198856">
    <property type="component" value="Unassembled WGS sequence"/>
</dbReference>
<dbReference type="EMBL" id="FNFC01000005">
    <property type="protein sequence ID" value="SDJ55353.1"/>
    <property type="molecule type" value="Genomic_DNA"/>
</dbReference>
<evidence type="ECO:0000313" key="2">
    <source>
        <dbReference type="Proteomes" id="UP000198856"/>
    </source>
</evidence>
<protein>
    <recommendedName>
        <fullName evidence="3">CHAT domain-containing protein</fullName>
    </recommendedName>
</protein>
<reference evidence="1 2" key="1">
    <citation type="submission" date="2016-10" db="EMBL/GenBank/DDBJ databases">
        <authorList>
            <person name="de Groot N.N."/>
        </authorList>
    </citation>
    <scope>NUCLEOTIDE SEQUENCE [LARGE SCALE GENOMIC DNA]</scope>
    <source>
        <strain evidence="1 2">IBRC-M10015</strain>
    </source>
</reference>
<gene>
    <name evidence="1" type="ORF">SAMN05216226_10527</name>
</gene>
<keyword evidence="2" id="KW-1185">Reference proteome</keyword>
<evidence type="ECO:0000313" key="1">
    <source>
        <dbReference type="EMBL" id="SDJ55353.1"/>
    </source>
</evidence>
<dbReference type="RefSeq" id="WP_092700717.1">
    <property type="nucleotide sequence ID" value="NZ_FNFC01000005.1"/>
</dbReference>
<dbReference type="STRING" id="890420.SAMN05216226_10527"/>
<sequence>MSQDGLVFNKLSDTVLEVRDTISNQQYRIESPEPMEIGPTEYDDFPGPVTDTIVIDAAELTIRGASGPTIRDEDGRMEAHIGTDERTYTSSDDSTFLELHTVVKTYLRIDGLFEFTTTTNQGTLKAPEDTRVILGSRAWWCYPTETITVSESVTDLIDAVSHFGDSILDTSPERSFSTIRGHPPRLRVGESLDIPDSITKPDSGITITVPSTISAVLSVAPLAYYLSATVEPGEEFIIRTDSGFAYQPEYDSLHTAVQSVLTQCFYLDCLIRTEGLYQVDLQERHDFEERAETELDFKHLYEQTLANRTKEYLQIDSDIIENITTEWPITAVVEPGTSAIESLPYLAYELAKIRPEKPPRYTGDKAKRYAIKSFSRSQSDTRSTTLVFQNEAEFVDVPETESHQTIWVGDGVPLNAMKFVREGYNHETIGKKTETILDDEGASSSELEVSVVCNGDTMGRELHEIQSSLAPRDDYSIDLSMYSQTSADELKQILEQGASYLHFIGHATPTGLECTDGMLDVATIHESNVTTFFLNACQSYQQGKELVRQGSSGGIVTYSDISDRFALETSSLVIQLLNSGFTIGSCLNIVKGTTPIGRQYTTVGSHKAKIVRAGSMIPHIRRVSKNEEGYSLNIITDGICGPEDTVGGLVTHYIEDMDRYRVIPSSTTVNIETDELREFLSVDDIPVIYQGKLQSRAEFFETIEQEPSGSNSSTR</sequence>
<proteinExistence type="predicted"/>
<organism evidence="1 2">
    <name type="scientific">Halovenus aranensis</name>
    <dbReference type="NCBI Taxonomy" id="890420"/>
    <lineage>
        <taxon>Archaea</taxon>
        <taxon>Methanobacteriati</taxon>
        <taxon>Methanobacteriota</taxon>
        <taxon>Stenosarchaea group</taxon>
        <taxon>Halobacteria</taxon>
        <taxon>Halobacteriales</taxon>
        <taxon>Haloarculaceae</taxon>
        <taxon>Halovenus</taxon>
    </lineage>
</organism>
<accession>A0A1G8UNI2</accession>
<dbReference type="AlphaFoldDB" id="A0A1G8UNI2"/>
<evidence type="ECO:0008006" key="3">
    <source>
        <dbReference type="Google" id="ProtNLM"/>
    </source>
</evidence>